<dbReference type="GO" id="GO:1990481">
    <property type="term" value="P:mRNA pseudouridine synthesis"/>
    <property type="evidence" value="ECO:0007669"/>
    <property type="project" value="TreeGrafter"/>
</dbReference>
<dbReference type="PANTHER" id="PTHR13767:SF2">
    <property type="entry name" value="PSEUDOURIDYLATE SYNTHASE TRUB1"/>
    <property type="match status" value="1"/>
</dbReference>
<evidence type="ECO:0000313" key="8">
    <source>
        <dbReference type="EMBL" id="KRO15798.1"/>
    </source>
</evidence>
<dbReference type="STRING" id="1293598.IV56_GL002159"/>
<feature type="domain" description="Pseudouridine synthase II N-terminal" evidence="6">
    <location>
        <begin position="11"/>
        <end position="167"/>
    </location>
</feature>
<feature type="domain" description="tRNA pseudouridylate synthase B C-terminal" evidence="7">
    <location>
        <begin position="168"/>
        <end position="208"/>
    </location>
</feature>
<dbReference type="NCBIfam" id="TIGR00431">
    <property type="entry name" value="TruB"/>
    <property type="match status" value="1"/>
</dbReference>
<dbReference type="Pfam" id="PF16198">
    <property type="entry name" value="TruB_C_2"/>
    <property type="match status" value="1"/>
</dbReference>
<feature type="active site" description="Nucleophile" evidence="5">
    <location>
        <position position="26"/>
    </location>
</feature>
<proteinExistence type="inferred from homology"/>
<dbReference type="PANTHER" id="PTHR13767">
    <property type="entry name" value="TRNA-PSEUDOURIDINE SYNTHASE"/>
    <property type="match status" value="1"/>
</dbReference>
<gene>
    <name evidence="5" type="primary">truB</name>
    <name evidence="8" type="ORF">IV56_GL002159</name>
</gene>
<name>A0A0R2MQB4_9LACO</name>
<dbReference type="InterPro" id="IPR002501">
    <property type="entry name" value="PsdUridine_synth_N"/>
</dbReference>
<dbReference type="InterPro" id="IPR032819">
    <property type="entry name" value="TruB_C"/>
</dbReference>
<evidence type="ECO:0000256" key="1">
    <source>
        <dbReference type="ARBA" id="ARBA00000385"/>
    </source>
</evidence>
<dbReference type="InterPro" id="IPR014780">
    <property type="entry name" value="tRNA_psdUridine_synth_TruB"/>
</dbReference>
<reference evidence="8 9" key="1">
    <citation type="journal article" date="2015" name="Genome Announc.">
        <title>Expanding the biotechnology potential of lactobacilli through comparative genomics of 213 strains and associated genera.</title>
        <authorList>
            <person name="Sun Z."/>
            <person name="Harris H.M."/>
            <person name="McCann A."/>
            <person name="Guo C."/>
            <person name="Argimon S."/>
            <person name="Zhang W."/>
            <person name="Yang X."/>
            <person name="Jeffery I.B."/>
            <person name="Cooney J.C."/>
            <person name="Kagawa T.F."/>
            <person name="Liu W."/>
            <person name="Song Y."/>
            <person name="Salvetti E."/>
            <person name="Wrobel A."/>
            <person name="Rasinkangas P."/>
            <person name="Parkhill J."/>
            <person name="Rea M.C."/>
            <person name="O'Sullivan O."/>
            <person name="Ritari J."/>
            <person name="Douillard F.P."/>
            <person name="Paul Ross R."/>
            <person name="Yang R."/>
            <person name="Briner A.E."/>
            <person name="Felis G.E."/>
            <person name="de Vos W.M."/>
            <person name="Barrangou R."/>
            <person name="Klaenhammer T.R."/>
            <person name="Caufield P.W."/>
            <person name="Cui Y."/>
            <person name="Zhang H."/>
            <person name="O'Toole P.W."/>
        </authorList>
    </citation>
    <scope>NUCLEOTIDE SEQUENCE [LARGE SCALE GENOMIC DNA]</scope>
    <source>
        <strain evidence="8 9">DSM 24301</strain>
    </source>
</reference>
<evidence type="ECO:0000256" key="4">
    <source>
        <dbReference type="ARBA" id="ARBA00023235"/>
    </source>
</evidence>
<evidence type="ECO:0000256" key="5">
    <source>
        <dbReference type="HAMAP-Rule" id="MF_01080"/>
    </source>
</evidence>
<evidence type="ECO:0000313" key="9">
    <source>
        <dbReference type="Proteomes" id="UP000050969"/>
    </source>
</evidence>
<dbReference type="Pfam" id="PF01509">
    <property type="entry name" value="TruB_N"/>
    <property type="match status" value="1"/>
</dbReference>
<dbReference type="InterPro" id="IPR020103">
    <property type="entry name" value="PsdUridine_synth_cat_dom_sf"/>
</dbReference>
<evidence type="ECO:0000259" key="6">
    <source>
        <dbReference type="Pfam" id="PF01509"/>
    </source>
</evidence>
<dbReference type="GO" id="GO:0031119">
    <property type="term" value="P:tRNA pseudouridine synthesis"/>
    <property type="evidence" value="ECO:0007669"/>
    <property type="project" value="UniProtKB-UniRule"/>
</dbReference>
<dbReference type="AlphaFoldDB" id="A0A0R2MQB4"/>
<accession>A0A0R2MQB4</accession>
<protein>
    <recommendedName>
        <fullName evidence="5">tRNA pseudouridine synthase B</fullName>
        <ecNumber evidence="5">5.4.99.25</ecNumber>
    </recommendedName>
    <alternativeName>
        <fullName evidence="5">tRNA pseudouridine(55) synthase</fullName>
        <shortName evidence="5">Psi55 synthase</shortName>
    </alternativeName>
    <alternativeName>
        <fullName evidence="5">tRNA pseudouridylate synthase</fullName>
    </alternativeName>
    <alternativeName>
        <fullName evidence="5">tRNA-uridine isomerase</fullName>
    </alternativeName>
</protein>
<keyword evidence="4 5" id="KW-0413">Isomerase</keyword>
<dbReference type="EMBL" id="JQCE01000060">
    <property type="protein sequence ID" value="KRO15798.1"/>
    <property type="molecule type" value="Genomic_DNA"/>
</dbReference>
<comment type="caution">
    <text evidence="8">The sequence shown here is derived from an EMBL/GenBank/DDBJ whole genome shotgun (WGS) entry which is preliminary data.</text>
</comment>
<dbReference type="EC" id="5.4.99.25" evidence="5"/>
<comment type="similarity">
    <text evidence="2 5">Belongs to the pseudouridine synthase TruB family. Type 1 subfamily.</text>
</comment>
<dbReference type="HAMAP" id="MF_01080">
    <property type="entry name" value="TruB_bact"/>
    <property type="match status" value="1"/>
</dbReference>
<dbReference type="CDD" id="cd02573">
    <property type="entry name" value="PseudoU_synth_EcTruB"/>
    <property type="match status" value="1"/>
</dbReference>
<keyword evidence="3 5" id="KW-0819">tRNA processing</keyword>
<sequence>MTSTDVVSQLRRQLHMRRVGHSGTLDPNVDGVLPIALGIATKAVPALMTAGKIYIGEMTFGFATTTEDLDGEVVEHVALERPFSRTEIEAAMAQMTGDIIQIPPMFSAVKVNGRRLYDYARAGDPVERPKRPVTIYTFKITDEPVWHEATKTQTVRFEASVSKGTYIRTLAVDTGRVLGVPAVMSDLTRIQSGGFGIGQTVSLDQLADSDDPSQWVQPIEFAYPDLPQYQLTEAQWEDVQHGRFLRIGRTEPQLLLMYTGQMKAIYRYQSGHYQPETMFLSNQGPKA</sequence>
<comment type="function">
    <text evidence="5">Responsible for synthesis of pseudouridine from uracil-55 in the psi GC loop of transfer RNAs.</text>
</comment>
<dbReference type="GO" id="GO:0003723">
    <property type="term" value="F:RNA binding"/>
    <property type="evidence" value="ECO:0007669"/>
    <property type="project" value="InterPro"/>
</dbReference>
<evidence type="ECO:0000259" key="7">
    <source>
        <dbReference type="Pfam" id="PF16198"/>
    </source>
</evidence>
<organism evidence="8 9">
    <name type="scientific">Lacticaseibacillus saniviri JCM 17471 = DSM 24301</name>
    <dbReference type="NCBI Taxonomy" id="1293598"/>
    <lineage>
        <taxon>Bacteria</taxon>
        <taxon>Bacillati</taxon>
        <taxon>Bacillota</taxon>
        <taxon>Bacilli</taxon>
        <taxon>Lactobacillales</taxon>
        <taxon>Lactobacillaceae</taxon>
        <taxon>Lacticaseibacillus</taxon>
    </lineage>
</organism>
<keyword evidence="9" id="KW-1185">Reference proteome</keyword>
<dbReference type="GO" id="GO:0160148">
    <property type="term" value="F:tRNA pseudouridine(55) synthase activity"/>
    <property type="evidence" value="ECO:0007669"/>
    <property type="project" value="UniProtKB-EC"/>
</dbReference>
<evidence type="ECO:0000256" key="3">
    <source>
        <dbReference type="ARBA" id="ARBA00022694"/>
    </source>
</evidence>
<dbReference type="Proteomes" id="UP000050969">
    <property type="component" value="Unassembled WGS sequence"/>
</dbReference>
<evidence type="ECO:0000256" key="2">
    <source>
        <dbReference type="ARBA" id="ARBA00005642"/>
    </source>
</evidence>
<dbReference type="Gene3D" id="3.30.2350.10">
    <property type="entry name" value="Pseudouridine synthase"/>
    <property type="match status" value="1"/>
</dbReference>
<dbReference type="SUPFAM" id="SSF55120">
    <property type="entry name" value="Pseudouridine synthase"/>
    <property type="match status" value="1"/>
</dbReference>
<comment type="catalytic activity">
    <reaction evidence="1 5">
        <text>uridine(55) in tRNA = pseudouridine(55) in tRNA</text>
        <dbReference type="Rhea" id="RHEA:42532"/>
        <dbReference type="Rhea" id="RHEA-COMP:10101"/>
        <dbReference type="Rhea" id="RHEA-COMP:10102"/>
        <dbReference type="ChEBI" id="CHEBI:65314"/>
        <dbReference type="ChEBI" id="CHEBI:65315"/>
        <dbReference type="EC" id="5.4.99.25"/>
    </reaction>
</comment>
<dbReference type="PATRIC" id="fig|1293598.4.peg.2259"/>